<keyword evidence="4" id="KW-1185">Reference proteome</keyword>
<dbReference type="PANTHER" id="PTHR43312">
    <property type="entry name" value="D-THREO-ALDOSE 1-DEHYDROGENASE"/>
    <property type="match status" value="1"/>
</dbReference>
<dbReference type="InterPro" id="IPR023210">
    <property type="entry name" value="NADP_OxRdtase_dom"/>
</dbReference>
<dbReference type="OrthoDB" id="8563187at2"/>
<dbReference type="SUPFAM" id="SSF51430">
    <property type="entry name" value="NAD(P)-linked oxidoreductase"/>
    <property type="match status" value="1"/>
</dbReference>
<dbReference type="CDD" id="cd19095">
    <property type="entry name" value="AKR_PA4992-like"/>
    <property type="match status" value="1"/>
</dbReference>
<sequence length="309" mass="34446">MSICNPSRRTILKGLLTTAAATAIPSWPLSAQDNGPKTRAVPSTGDSLPLIGLGSWITFNVGDDSELLEQCVDVMAAFFDAGGRMIDSSPMYGSSQATIGYGLDKLDAHDRVFSADKLWTSNPDEGRDQIDASRSDWGISRFDLLQVHNLRAWRENLETLLTMKDDGELRYVGITTSHGRRHDEFETIMRDYPLDFVQLTYNPIDRAAEQRLLPLAREREIGVIVNRPFQQGRLIDRLEDHALPDWASDVEAETWAQLILKFIISHPDVTCAIPATTQVAHVRENMAAASSPLPDDDMRQRIAETIGEL</sequence>
<dbReference type="Gene3D" id="3.20.20.100">
    <property type="entry name" value="NADP-dependent oxidoreductase domain"/>
    <property type="match status" value="1"/>
</dbReference>
<dbReference type="RefSeq" id="WP_092568331.1">
    <property type="nucleotide sequence ID" value="NZ_BMXH01000002.1"/>
</dbReference>
<feature type="chain" id="PRO_5011707849" evidence="1">
    <location>
        <begin position="32"/>
        <end position="309"/>
    </location>
</feature>
<dbReference type="InterPro" id="IPR036812">
    <property type="entry name" value="NAD(P)_OxRdtase_dom_sf"/>
</dbReference>
<dbReference type="PANTHER" id="PTHR43312:SF1">
    <property type="entry name" value="NADP-DEPENDENT OXIDOREDUCTASE DOMAIN-CONTAINING PROTEIN"/>
    <property type="match status" value="1"/>
</dbReference>
<dbReference type="AlphaFoldDB" id="A0A1H2UW89"/>
<evidence type="ECO:0000259" key="2">
    <source>
        <dbReference type="Pfam" id="PF00248"/>
    </source>
</evidence>
<protein>
    <submittedName>
        <fullName evidence="3">Aldo/keto reductase</fullName>
    </submittedName>
</protein>
<feature type="signal peptide" evidence="1">
    <location>
        <begin position="1"/>
        <end position="31"/>
    </location>
</feature>
<dbReference type="InterPro" id="IPR006311">
    <property type="entry name" value="TAT_signal"/>
</dbReference>
<reference evidence="3 4" key="1">
    <citation type="submission" date="2016-10" db="EMBL/GenBank/DDBJ databases">
        <authorList>
            <person name="de Groot N.N."/>
        </authorList>
    </citation>
    <scope>NUCLEOTIDE SEQUENCE [LARGE SCALE GENOMIC DNA]</scope>
    <source>
        <strain evidence="3 4">DSM 19219</strain>
    </source>
</reference>
<feature type="domain" description="NADP-dependent oxidoreductase" evidence="2">
    <location>
        <begin position="51"/>
        <end position="300"/>
    </location>
</feature>
<gene>
    <name evidence="3" type="ORF">SAMN05443545_102257</name>
</gene>
<dbReference type="EMBL" id="FNNI01000002">
    <property type="protein sequence ID" value="SDW60345.1"/>
    <property type="molecule type" value="Genomic_DNA"/>
</dbReference>
<organism evidence="3 4">
    <name type="scientific">Aidingimonas halophila</name>
    <dbReference type="NCBI Taxonomy" id="574349"/>
    <lineage>
        <taxon>Bacteria</taxon>
        <taxon>Pseudomonadati</taxon>
        <taxon>Pseudomonadota</taxon>
        <taxon>Gammaproteobacteria</taxon>
        <taxon>Oceanospirillales</taxon>
        <taxon>Halomonadaceae</taxon>
        <taxon>Aidingimonas</taxon>
    </lineage>
</organism>
<dbReference type="Proteomes" id="UP000198500">
    <property type="component" value="Unassembled WGS sequence"/>
</dbReference>
<evidence type="ECO:0000256" key="1">
    <source>
        <dbReference type="SAM" id="SignalP"/>
    </source>
</evidence>
<evidence type="ECO:0000313" key="3">
    <source>
        <dbReference type="EMBL" id="SDW60345.1"/>
    </source>
</evidence>
<keyword evidence="1" id="KW-0732">Signal</keyword>
<evidence type="ECO:0000313" key="4">
    <source>
        <dbReference type="Proteomes" id="UP000198500"/>
    </source>
</evidence>
<dbReference type="Pfam" id="PF00248">
    <property type="entry name" value="Aldo_ket_red"/>
    <property type="match status" value="1"/>
</dbReference>
<dbReference type="STRING" id="574349.SAMN05443545_102257"/>
<accession>A0A1H2UW89</accession>
<dbReference type="PROSITE" id="PS51318">
    <property type="entry name" value="TAT"/>
    <property type="match status" value="1"/>
</dbReference>
<name>A0A1H2UW89_9GAMM</name>
<dbReference type="InterPro" id="IPR053135">
    <property type="entry name" value="AKR2_Oxidoreductase"/>
</dbReference>
<proteinExistence type="predicted"/>